<keyword evidence="1" id="KW-0732">Signal</keyword>
<dbReference type="InterPro" id="IPR010895">
    <property type="entry name" value="CHRD"/>
</dbReference>
<accession>A0A168EUF4</accession>
<dbReference type="OrthoDB" id="3554264at2759"/>
<feature type="signal peptide" evidence="1">
    <location>
        <begin position="1"/>
        <end position="18"/>
    </location>
</feature>
<evidence type="ECO:0000313" key="3">
    <source>
        <dbReference type="EMBL" id="KZZ99158.1"/>
    </source>
</evidence>
<feature type="chain" id="PRO_5007896599" description="CHRD domain-containing protein" evidence="1">
    <location>
        <begin position="19"/>
        <end position="188"/>
    </location>
</feature>
<organism evidence="3 4">
    <name type="scientific">Moelleriella libera RCEF 2490</name>
    <dbReference type="NCBI Taxonomy" id="1081109"/>
    <lineage>
        <taxon>Eukaryota</taxon>
        <taxon>Fungi</taxon>
        <taxon>Dikarya</taxon>
        <taxon>Ascomycota</taxon>
        <taxon>Pezizomycotina</taxon>
        <taxon>Sordariomycetes</taxon>
        <taxon>Hypocreomycetidae</taxon>
        <taxon>Hypocreales</taxon>
        <taxon>Clavicipitaceae</taxon>
        <taxon>Moelleriella</taxon>
    </lineage>
</organism>
<feature type="domain" description="CHRD" evidence="2">
    <location>
        <begin position="38"/>
        <end position="184"/>
    </location>
</feature>
<proteinExistence type="predicted"/>
<reference evidence="3 4" key="1">
    <citation type="journal article" date="2016" name="Genome Biol. Evol.">
        <title>Divergent and convergent evolution of fungal pathogenicity.</title>
        <authorList>
            <person name="Shang Y."/>
            <person name="Xiao G."/>
            <person name="Zheng P."/>
            <person name="Cen K."/>
            <person name="Zhan S."/>
            <person name="Wang C."/>
        </authorList>
    </citation>
    <scope>NUCLEOTIDE SEQUENCE [LARGE SCALE GENOMIC DNA]</scope>
    <source>
        <strain evidence="3 4">RCEF 2490</strain>
    </source>
</reference>
<name>A0A168EUF4_9HYPO</name>
<evidence type="ECO:0000256" key="1">
    <source>
        <dbReference type="SAM" id="SignalP"/>
    </source>
</evidence>
<comment type="caution">
    <text evidence="3">The sequence shown here is derived from an EMBL/GenBank/DDBJ whole genome shotgun (WGS) entry which is preliminary data.</text>
</comment>
<gene>
    <name evidence="3" type="ORF">AAL_02709</name>
</gene>
<evidence type="ECO:0000259" key="2">
    <source>
        <dbReference type="SMART" id="SM00754"/>
    </source>
</evidence>
<protein>
    <recommendedName>
        <fullName evidence="2">CHRD domain-containing protein</fullName>
    </recommendedName>
</protein>
<evidence type="ECO:0000313" key="4">
    <source>
        <dbReference type="Proteomes" id="UP000078544"/>
    </source>
</evidence>
<keyword evidence="4" id="KW-1185">Reference proteome</keyword>
<dbReference type="EMBL" id="AZGY01000004">
    <property type="protein sequence ID" value="KZZ99158.1"/>
    <property type="molecule type" value="Genomic_DNA"/>
</dbReference>
<dbReference type="Proteomes" id="UP000078544">
    <property type="component" value="Unassembled WGS sequence"/>
</dbReference>
<sequence length="188" mass="19616">MKGSGLLLSLAAAATASASPLVKIAFGGKSGSPFHFTSTFSVQIEPKNVVDNNNQPTGGLAGTYGLFQYGINSHENVICYNLTLDGFTGQYSSPARTATHIHEGPAGRAGPPRIAFPNPEGPEGARRTSLGCLRGPFTTGIMANNRDTGEGFHVRQIEQNPSGFFTDVHSSLALPGAARGQLNARKGC</sequence>
<dbReference type="Pfam" id="PF07452">
    <property type="entry name" value="CHRD"/>
    <property type="match status" value="1"/>
</dbReference>
<dbReference type="SMART" id="SM00754">
    <property type="entry name" value="CHRD"/>
    <property type="match status" value="1"/>
</dbReference>
<dbReference type="AlphaFoldDB" id="A0A168EUF4"/>